<evidence type="ECO:0000313" key="2">
    <source>
        <dbReference type="EMBL" id="GKT35083.1"/>
    </source>
</evidence>
<evidence type="ECO:0000256" key="1">
    <source>
        <dbReference type="SAM" id="MobiDB-lite"/>
    </source>
</evidence>
<feature type="region of interest" description="Disordered" evidence="1">
    <location>
        <begin position="131"/>
        <end position="151"/>
    </location>
</feature>
<dbReference type="InterPro" id="IPR040354">
    <property type="entry name" value="TCTN1-3"/>
</dbReference>
<dbReference type="PANTHER" id="PTHR14611:SF2">
    <property type="entry name" value="TECTONIC"/>
    <property type="match status" value="1"/>
</dbReference>
<sequence length="943" mass="104483">MQEIFDKKCIDHIISVGNTSSASIPVFLAQETYYQIRKHPIDSSEYREHKKRLFFILSLIRMKYGLTDLVLGKRRSSTRNSFFYEIFKKSDILDHEYTTVHEHSETKLTISGDDSILETIADLEKDIEEKSGTEVHDSRSIPLPPLSMPSIPEESKAVPEARSFLTELDEAINDLRLTLALQGLQKRDLKKDYFHSRDIVKKSFRDRIHRDGLLKIGKMMQNTRKKRIDSEKAFIEMSAISTKQKELDRIQKAVSIQSETHKTDIKDIEMTAVDMLQSIEHLFLLILIYICSFAFADQINQDIGICVCNILPTCNYNCPCDDTCSEEFIELAFTSVDNSDVWDSEQMCAKFFWGDEVCAVAKNVPSSLDYYTTNDPISSMLSILNNISSYQYIATEPYSSSDSGYTTEDNIIISTSSGFIGSFRMPGRDIRGKVSPSAGPMVLFGHDTISGGLTHVSAANCTTNQSLRMEDWYSSIYFKESPNSSTYITPTISMVFIDEYGNQTTIAEGDLTSPLDTGTECSPILSNIDVTIVSDVDDSNYVISSVYISLSFMEFEYGPVKVIGSVRFVSSDSYDSSSLVLDYSSLSTTIIGGNPGYLVGYPIRAGIKTTSGSSTVISPYSGDPFLFTMSSPSSGGYSTLEPIKFGVNTSITSSISLEDIDSCTTMQSSLNSALLSMLSISSTDDMFIGMYGNADFDIYSDTTWISIDIDDLSTPSEVTIGSNPFCYDVPVGAIIYFVVSPVGAVGNPQFSIIGCNIVYEYAGTGGRGYVERVETGTSSVPLHIGVEWEFMDNDVLYSVLPPPKKITINHTYDDLSPFVEVKQTEVTFGAGSFKTLIEEEINGRFYTTCGTSSTCDDIVFDVELAALDGEFDLPCTSDDGKQLVTDIIGAEYLINLNSFYVCSTKIQNLDSIVALQQLTTLYLHSSSNNMEYGSSFLPLKALY</sequence>
<dbReference type="Proteomes" id="UP001057375">
    <property type="component" value="Unassembled WGS sequence"/>
</dbReference>
<reference evidence="2" key="1">
    <citation type="submission" date="2022-03" db="EMBL/GenBank/DDBJ databases">
        <title>Draft genome sequence of Aduncisulcus paluster, a free-living microaerophilic Fornicata.</title>
        <authorList>
            <person name="Yuyama I."/>
            <person name="Kume K."/>
            <person name="Tamura T."/>
            <person name="Inagaki Y."/>
            <person name="Hashimoto T."/>
        </authorList>
    </citation>
    <scope>NUCLEOTIDE SEQUENCE</scope>
    <source>
        <strain evidence="2">NY0171</strain>
    </source>
</reference>
<dbReference type="EMBL" id="BQXS01010919">
    <property type="protein sequence ID" value="GKT35083.1"/>
    <property type="molecule type" value="Genomic_DNA"/>
</dbReference>
<dbReference type="PANTHER" id="PTHR14611">
    <property type="entry name" value="TECTONIC FAMILY MEMBER"/>
    <property type="match status" value="1"/>
</dbReference>
<comment type="caution">
    <text evidence="2">The sequence shown here is derived from an EMBL/GenBank/DDBJ whole genome shotgun (WGS) entry which is preliminary data.</text>
</comment>
<organism evidence="2 3">
    <name type="scientific">Aduncisulcus paluster</name>
    <dbReference type="NCBI Taxonomy" id="2918883"/>
    <lineage>
        <taxon>Eukaryota</taxon>
        <taxon>Metamonada</taxon>
        <taxon>Carpediemonas-like organisms</taxon>
        <taxon>Aduncisulcus</taxon>
    </lineage>
</organism>
<keyword evidence="3" id="KW-1185">Reference proteome</keyword>
<protein>
    <submittedName>
        <fullName evidence="2">Tectonic like protein</fullName>
    </submittedName>
</protein>
<gene>
    <name evidence="2" type="ORF">ADUPG1_008314</name>
</gene>
<proteinExistence type="predicted"/>
<accession>A0ABQ5KU03</accession>
<feature type="non-terminal residue" evidence="2">
    <location>
        <position position="943"/>
    </location>
</feature>
<name>A0ABQ5KU03_9EUKA</name>
<evidence type="ECO:0000313" key="3">
    <source>
        <dbReference type="Proteomes" id="UP001057375"/>
    </source>
</evidence>